<organism evidence="2 3">
    <name type="scientific">Cryptolaemus montrouzieri</name>
    <dbReference type="NCBI Taxonomy" id="559131"/>
    <lineage>
        <taxon>Eukaryota</taxon>
        <taxon>Metazoa</taxon>
        <taxon>Ecdysozoa</taxon>
        <taxon>Arthropoda</taxon>
        <taxon>Hexapoda</taxon>
        <taxon>Insecta</taxon>
        <taxon>Pterygota</taxon>
        <taxon>Neoptera</taxon>
        <taxon>Endopterygota</taxon>
        <taxon>Coleoptera</taxon>
        <taxon>Polyphaga</taxon>
        <taxon>Cucujiformia</taxon>
        <taxon>Coccinelloidea</taxon>
        <taxon>Coccinellidae</taxon>
        <taxon>Scymninae</taxon>
        <taxon>Scymnini</taxon>
        <taxon>Cryptolaemus</taxon>
    </lineage>
</organism>
<proteinExistence type="predicted"/>
<comment type="caution">
    <text evidence="2">The sequence shown here is derived from an EMBL/GenBank/DDBJ whole genome shotgun (WGS) entry which is preliminary data.</text>
</comment>
<name>A0ABD2MXC7_9CUCU</name>
<feature type="region of interest" description="Disordered" evidence="1">
    <location>
        <begin position="63"/>
        <end position="91"/>
    </location>
</feature>
<dbReference type="AlphaFoldDB" id="A0ABD2MXC7"/>
<protein>
    <submittedName>
        <fullName evidence="2">Uncharacterized protein</fullName>
    </submittedName>
</protein>
<sequence>MFFEGRETSLYVIVILCGFQCNADDVRSWTSRKTQINLLDSYIPAAMQVIAHLTESMKYDLKPPTVSTSTSVPSLGSIKPTSTHKPGVYAPVEPPSPESYTRLGENQAASQKIQSGILQFSDDLIFHSPAQNLRRTTRVETALHVENEELPENLENLIGDGPASLIKFINSPSFLATSIDPDEQVQIFSKDFDDSDFRMYLEKNKKAPPTRAYVTLLSLYDLLSKDAKKQGYNKFQGFHQHVLVELSKTSSGSSADQLKFVLEKILSNQDTNQPNIVKKIQTLLEDLKMENSYINMALMFVPPLKFTI</sequence>
<gene>
    <name evidence="2" type="ORF">HHI36_021625</name>
</gene>
<evidence type="ECO:0000313" key="3">
    <source>
        <dbReference type="Proteomes" id="UP001516400"/>
    </source>
</evidence>
<feature type="compositionally biased region" description="Low complexity" evidence="1">
    <location>
        <begin position="63"/>
        <end position="74"/>
    </location>
</feature>
<dbReference type="Proteomes" id="UP001516400">
    <property type="component" value="Unassembled WGS sequence"/>
</dbReference>
<reference evidence="2 3" key="1">
    <citation type="journal article" date="2021" name="BMC Biol.">
        <title>Horizontally acquired antibacterial genes associated with adaptive radiation of ladybird beetles.</title>
        <authorList>
            <person name="Li H.S."/>
            <person name="Tang X.F."/>
            <person name="Huang Y.H."/>
            <person name="Xu Z.Y."/>
            <person name="Chen M.L."/>
            <person name="Du X.Y."/>
            <person name="Qiu B.Y."/>
            <person name="Chen P.T."/>
            <person name="Zhang W."/>
            <person name="Slipinski A."/>
            <person name="Escalona H.E."/>
            <person name="Waterhouse R.M."/>
            <person name="Zwick A."/>
            <person name="Pang H."/>
        </authorList>
    </citation>
    <scope>NUCLEOTIDE SEQUENCE [LARGE SCALE GENOMIC DNA]</scope>
    <source>
        <strain evidence="2">SYSU2018</strain>
    </source>
</reference>
<accession>A0ABD2MXC7</accession>
<evidence type="ECO:0000256" key="1">
    <source>
        <dbReference type="SAM" id="MobiDB-lite"/>
    </source>
</evidence>
<keyword evidence="3" id="KW-1185">Reference proteome</keyword>
<evidence type="ECO:0000313" key="2">
    <source>
        <dbReference type="EMBL" id="KAL3271128.1"/>
    </source>
</evidence>
<dbReference type="EMBL" id="JABFTP020000042">
    <property type="protein sequence ID" value="KAL3271128.1"/>
    <property type="molecule type" value="Genomic_DNA"/>
</dbReference>